<keyword evidence="2" id="KW-0812">Transmembrane</keyword>
<evidence type="ECO:0000256" key="2">
    <source>
        <dbReference type="SAM" id="Phobius"/>
    </source>
</evidence>
<dbReference type="STRING" id="33881.NS184_06545"/>
<dbReference type="AlphaFoldDB" id="A0A175RYR9"/>
<feature type="region of interest" description="Disordered" evidence="1">
    <location>
        <begin position="148"/>
        <end position="167"/>
    </location>
</feature>
<feature type="compositionally biased region" description="Low complexity" evidence="1">
    <location>
        <begin position="148"/>
        <end position="157"/>
    </location>
</feature>
<dbReference type="RefSeq" id="WP_058725322.1">
    <property type="nucleotide sequence ID" value="NZ_LDQC01000036.1"/>
</dbReference>
<organism evidence="3 4">
    <name type="scientific">Curtobacterium luteum</name>
    <dbReference type="NCBI Taxonomy" id="33881"/>
    <lineage>
        <taxon>Bacteria</taxon>
        <taxon>Bacillati</taxon>
        <taxon>Actinomycetota</taxon>
        <taxon>Actinomycetes</taxon>
        <taxon>Micrococcales</taxon>
        <taxon>Microbacteriaceae</taxon>
        <taxon>Curtobacterium</taxon>
    </lineage>
</organism>
<feature type="transmembrane region" description="Helical" evidence="2">
    <location>
        <begin position="82"/>
        <end position="102"/>
    </location>
</feature>
<gene>
    <name evidence="3" type="ORF">NS184_06545</name>
</gene>
<accession>A0A175RYR9</accession>
<comment type="caution">
    <text evidence="3">The sequence shown here is derived from an EMBL/GenBank/DDBJ whole genome shotgun (WGS) entry which is preliminary data.</text>
</comment>
<feature type="transmembrane region" description="Helical" evidence="2">
    <location>
        <begin position="45"/>
        <end position="70"/>
    </location>
</feature>
<evidence type="ECO:0000313" key="3">
    <source>
        <dbReference type="EMBL" id="KTR08074.1"/>
    </source>
</evidence>
<evidence type="ECO:0000256" key="1">
    <source>
        <dbReference type="SAM" id="MobiDB-lite"/>
    </source>
</evidence>
<evidence type="ECO:0008006" key="5">
    <source>
        <dbReference type="Google" id="ProtNLM"/>
    </source>
</evidence>
<protein>
    <recommendedName>
        <fullName evidence="5">ATP synthase</fullName>
    </recommendedName>
</protein>
<dbReference type="PATRIC" id="fig|33881.3.peg.1609"/>
<dbReference type="EMBL" id="LDQC01000036">
    <property type="protein sequence ID" value="KTR08074.1"/>
    <property type="molecule type" value="Genomic_DNA"/>
</dbReference>
<feature type="transmembrane region" description="Helical" evidence="2">
    <location>
        <begin position="17"/>
        <end position="39"/>
    </location>
</feature>
<reference evidence="3 4" key="1">
    <citation type="journal article" date="2016" name="Front. Microbiol.">
        <title>Genomic Resource of Rice Seed Associated Bacteria.</title>
        <authorList>
            <person name="Midha S."/>
            <person name="Bansal K."/>
            <person name="Sharma S."/>
            <person name="Kumar N."/>
            <person name="Patil P.P."/>
            <person name="Chaudhry V."/>
            <person name="Patil P.B."/>
        </authorList>
    </citation>
    <scope>NUCLEOTIDE SEQUENCE [LARGE SCALE GENOMIC DNA]</scope>
    <source>
        <strain evidence="3 4">NS184</strain>
    </source>
</reference>
<dbReference type="Proteomes" id="UP000078252">
    <property type="component" value="Unassembled WGS sequence"/>
</dbReference>
<evidence type="ECO:0000313" key="4">
    <source>
        <dbReference type="Proteomes" id="UP000078252"/>
    </source>
</evidence>
<keyword evidence="2" id="KW-0472">Membrane</keyword>
<sequence length="167" mass="17012">MTAPNALDHVRPVFRRILVWAGLLAVALAVVGGVVGLLVAGTPGLAGGLLGAVLSVVFLGLTALSVLVALRVSKGQMISGAFFGIVMGTWLLKFVLFIVVLVALRDRAWVDFPILAVVIIVGVVGSLVIDVVAVAKARVPIGVALPGAPAASGADSSSEPEKDDTRD</sequence>
<keyword evidence="2" id="KW-1133">Transmembrane helix</keyword>
<feature type="transmembrane region" description="Helical" evidence="2">
    <location>
        <begin position="114"/>
        <end position="135"/>
    </location>
</feature>
<proteinExistence type="predicted"/>
<name>A0A175RYR9_9MICO</name>